<evidence type="ECO:0000313" key="9">
    <source>
        <dbReference type="Proteomes" id="UP000014760"/>
    </source>
</evidence>
<dbReference type="InterPro" id="IPR000322">
    <property type="entry name" value="Glyco_hydro_31_TIM"/>
</dbReference>
<keyword evidence="3 4" id="KW-0326">Glycosidase</keyword>
<dbReference type="SUPFAM" id="SSF51445">
    <property type="entry name" value="(Trans)glycosidases"/>
    <property type="match status" value="1"/>
</dbReference>
<accession>R7TSN5</accession>
<dbReference type="PANTHER" id="PTHR43053">
    <property type="entry name" value="GLYCOSIDASE FAMILY 31"/>
    <property type="match status" value="1"/>
</dbReference>
<evidence type="ECO:0000256" key="1">
    <source>
        <dbReference type="ARBA" id="ARBA00007806"/>
    </source>
</evidence>
<dbReference type="GO" id="GO:0004553">
    <property type="term" value="F:hydrolase activity, hydrolyzing O-glycosyl compounds"/>
    <property type="evidence" value="ECO:0007669"/>
    <property type="project" value="InterPro"/>
</dbReference>
<protein>
    <recommendedName>
        <fullName evidence="10">Glycoside hydrolase family 31 N-terminal domain-containing protein</fullName>
    </recommendedName>
</protein>
<name>R7TSN5_CAPTE</name>
<dbReference type="Proteomes" id="UP000014760">
    <property type="component" value="Unassembled WGS sequence"/>
</dbReference>
<dbReference type="OMA" id="VWIHPFV"/>
<dbReference type="InterPro" id="IPR050985">
    <property type="entry name" value="Alpha-glycosidase_related"/>
</dbReference>
<gene>
    <name evidence="7" type="ORF">CAPTEDRAFT_120903</name>
</gene>
<dbReference type="HOGENOM" id="CLU_008294_0_0_1"/>
<evidence type="ECO:0008006" key="10">
    <source>
        <dbReference type="Google" id="ProtNLM"/>
    </source>
</evidence>
<dbReference type="STRING" id="283909.R7TSN5"/>
<dbReference type="CDD" id="cd06592">
    <property type="entry name" value="GH31_NET37"/>
    <property type="match status" value="1"/>
</dbReference>
<dbReference type="Pfam" id="PF01055">
    <property type="entry name" value="Glyco_hydro_31_2nd"/>
    <property type="match status" value="1"/>
</dbReference>
<evidence type="ECO:0000259" key="5">
    <source>
        <dbReference type="Pfam" id="PF01055"/>
    </source>
</evidence>
<dbReference type="EnsemblMetazoa" id="CapteT120903">
    <property type="protein sequence ID" value="CapteP120903"/>
    <property type="gene ID" value="CapteG120903"/>
</dbReference>
<feature type="domain" description="Glycoside hydrolase family 31 TIM barrel" evidence="5">
    <location>
        <begin position="200"/>
        <end position="493"/>
    </location>
</feature>
<evidence type="ECO:0000256" key="2">
    <source>
        <dbReference type="ARBA" id="ARBA00022801"/>
    </source>
</evidence>
<organism evidence="7">
    <name type="scientific">Capitella teleta</name>
    <name type="common">Polychaete worm</name>
    <dbReference type="NCBI Taxonomy" id="283909"/>
    <lineage>
        <taxon>Eukaryota</taxon>
        <taxon>Metazoa</taxon>
        <taxon>Spiralia</taxon>
        <taxon>Lophotrochozoa</taxon>
        <taxon>Annelida</taxon>
        <taxon>Polychaeta</taxon>
        <taxon>Sedentaria</taxon>
        <taxon>Scolecida</taxon>
        <taxon>Capitellidae</taxon>
        <taxon>Capitella</taxon>
    </lineage>
</organism>
<evidence type="ECO:0000259" key="6">
    <source>
        <dbReference type="Pfam" id="PF21365"/>
    </source>
</evidence>
<dbReference type="GO" id="GO:0005975">
    <property type="term" value="P:carbohydrate metabolic process"/>
    <property type="evidence" value="ECO:0007669"/>
    <property type="project" value="InterPro"/>
</dbReference>
<evidence type="ECO:0000313" key="7">
    <source>
        <dbReference type="EMBL" id="ELT96893.1"/>
    </source>
</evidence>
<keyword evidence="9" id="KW-1185">Reference proteome</keyword>
<dbReference type="PANTHER" id="PTHR43053:SF4">
    <property type="entry name" value="MYOGENESIS-REGULATING GLYCOSIDASE"/>
    <property type="match status" value="1"/>
</dbReference>
<keyword evidence="2 4" id="KW-0378">Hydrolase</keyword>
<reference evidence="7 9" key="2">
    <citation type="journal article" date="2013" name="Nature">
        <title>Insights into bilaterian evolution from three spiralian genomes.</title>
        <authorList>
            <person name="Simakov O."/>
            <person name="Marletaz F."/>
            <person name="Cho S.J."/>
            <person name="Edsinger-Gonzales E."/>
            <person name="Havlak P."/>
            <person name="Hellsten U."/>
            <person name="Kuo D.H."/>
            <person name="Larsson T."/>
            <person name="Lv J."/>
            <person name="Arendt D."/>
            <person name="Savage R."/>
            <person name="Osoegawa K."/>
            <person name="de Jong P."/>
            <person name="Grimwood J."/>
            <person name="Chapman J.A."/>
            <person name="Shapiro H."/>
            <person name="Aerts A."/>
            <person name="Otillar R.P."/>
            <person name="Terry A.Y."/>
            <person name="Boore J.L."/>
            <person name="Grigoriev I.V."/>
            <person name="Lindberg D.R."/>
            <person name="Seaver E.C."/>
            <person name="Weisblat D.A."/>
            <person name="Putnam N.H."/>
            <person name="Rokhsar D.S."/>
        </authorList>
    </citation>
    <scope>NUCLEOTIDE SEQUENCE</scope>
    <source>
        <strain evidence="7 9">I ESC-2004</strain>
    </source>
</reference>
<comment type="similarity">
    <text evidence="1 4">Belongs to the glycosyl hydrolase 31 family.</text>
</comment>
<evidence type="ECO:0000256" key="3">
    <source>
        <dbReference type="ARBA" id="ARBA00023295"/>
    </source>
</evidence>
<dbReference type="InterPro" id="IPR048395">
    <property type="entry name" value="Glyco_hydro_31_C"/>
</dbReference>
<feature type="domain" description="Glycosyl hydrolase family 31 C-terminal" evidence="6">
    <location>
        <begin position="512"/>
        <end position="576"/>
    </location>
</feature>
<reference evidence="9" key="1">
    <citation type="submission" date="2012-12" db="EMBL/GenBank/DDBJ databases">
        <authorList>
            <person name="Hellsten U."/>
            <person name="Grimwood J."/>
            <person name="Chapman J.A."/>
            <person name="Shapiro H."/>
            <person name="Aerts A."/>
            <person name="Otillar R.P."/>
            <person name="Terry A.Y."/>
            <person name="Boore J.L."/>
            <person name="Simakov O."/>
            <person name="Marletaz F."/>
            <person name="Cho S.-J."/>
            <person name="Edsinger-Gonzales E."/>
            <person name="Havlak P."/>
            <person name="Kuo D.-H."/>
            <person name="Larsson T."/>
            <person name="Lv J."/>
            <person name="Arendt D."/>
            <person name="Savage R."/>
            <person name="Osoegawa K."/>
            <person name="de Jong P."/>
            <person name="Lindberg D.R."/>
            <person name="Seaver E.C."/>
            <person name="Weisblat D.A."/>
            <person name="Putnam N.H."/>
            <person name="Grigoriev I.V."/>
            <person name="Rokhsar D.S."/>
        </authorList>
    </citation>
    <scope>NUCLEOTIDE SEQUENCE</scope>
    <source>
        <strain evidence="9">I ESC-2004</strain>
    </source>
</reference>
<dbReference type="AlphaFoldDB" id="R7TSN5"/>
<dbReference type="EMBL" id="KB308724">
    <property type="protein sequence ID" value="ELT96893.1"/>
    <property type="molecule type" value="Genomic_DNA"/>
</dbReference>
<reference evidence="8" key="3">
    <citation type="submission" date="2015-06" db="UniProtKB">
        <authorList>
            <consortium name="EnsemblMetazoa"/>
        </authorList>
    </citation>
    <scope>IDENTIFICATION</scope>
</reference>
<evidence type="ECO:0000256" key="4">
    <source>
        <dbReference type="RuleBase" id="RU361185"/>
    </source>
</evidence>
<dbReference type="EMBL" id="AMQN01000265">
    <property type="status" value="NOT_ANNOTATED_CDS"/>
    <property type="molecule type" value="Genomic_DNA"/>
</dbReference>
<proteinExistence type="inferred from homology"/>
<evidence type="ECO:0000313" key="8">
    <source>
        <dbReference type="EnsemblMetazoa" id="CapteP120903"/>
    </source>
</evidence>
<dbReference type="Gene3D" id="3.20.20.80">
    <property type="entry name" value="Glycosidases"/>
    <property type="match status" value="1"/>
</dbReference>
<dbReference type="InterPro" id="IPR013780">
    <property type="entry name" value="Glyco_hydro_b"/>
</dbReference>
<dbReference type="Gene3D" id="2.60.40.1180">
    <property type="entry name" value="Golgi alpha-mannosidase II"/>
    <property type="match status" value="1"/>
</dbReference>
<dbReference type="InterPro" id="IPR017853">
    <property type="entry name" value="GH"/>
</dbReference>
<dbReference type="OrthoDB" id="10070917at2759"/>
<dbReference type="SUPFAM" id="SSF51011">
    <property type="entry name" value="Glycosyl hydrolase domain"/>
    <property type="match status" value="1"/>
</dbReference>
<sequence>MGHEYALSGATVKCAGSVEENETCVEWEDEAQLRVKWEDEGGGVQCYHVTWRSLGEWNPRRPYDCFQTTGAHWFGGSEHYRDHWPMKADIPLQAYVSKDVGLVNHSCGSLLGHYWLSSNGVAVIADDRVPLMYSLNQSTMCLAADSNDAMYVNLRMEAALRYTMCVANDSKQLHMRVMQRFFDRPTGLPDTRMMTQPIWSTWAKYKVDIDQNKTLQFTKEILAHNFDGSQIEIDDKYTTAYGDYFFDSKKFPDPVAMTTEIHNLGFRVTSWVMPFANPDSAAFKEGVAGGYFVMDSTGRVPGLIKWWQGIGAIIDFTNDRAVQWFTERLKHLRDLGIDSFKYDAGEVGFLPPYFNIDVANPNDYSRKYAEQMYARTNSFMEVRVGFKSQRLPVFVRMLDKDSQWRSQRGFDTVIPTALLFGFHGYPFVLPDMIGGNAYNADGVTVDGGALPDKELYIRWLTLNAFLPAMQFSICPWQYDDETTAIALKMVKLHEKYVTPKMIAAGKQSVETGAPIIRPMWWVDSQDPVSYGIGDEFMIGDDVLVAPVIQEGAVARDVYLPKGRWKDMLTSKVISVEDQGHFLRNYAVRLDQVAYFEKMS</sequence>
<dbReference type="Pfam" id="PF21365">
    <property type="entry name" value="Glyco_hydro_31_3rd"/>
    <property type="match status" value="1"/>
</dbReference>